<dbReference type="AlphaFoldDB" id="A0AB36PX21"/>
<proteinExistence type="predicted"/>
<evidence type="ECO:0000256" key="1">
    <source>
        <dbReference type="SAM" id="MobiDB-lite"/>
    </source>
</evidence>
<accession>A0AB36PX21</accession>
<evidence type="ECO:0000313" key="3">
    <source>
        <dbReference type="Proteomes" id="UP000216335"/>
    </source>
</evidence>
<sequence>MKSPAHLAGFFIARIIHSSRYKKPRTKPGFRAHPEKCETVFGKDARQNKRLERDLIQSDRRSKFG</sequence>
<name>A0AB36PX21_BRUML</name>
<dbReference type="Proteomes" id="UP000216335">
    <property type="component" value="Unassembled WGS sequence"/>
</dbReference>
<evidence type="ECO:0000313" key="2">
    <source>
        <dbReference type="EMBL" id="OZV63024.1"/>
    </source>
</evidence>
<organism evidence="2 3">
    <name type="scientific">Brucella melitensis</name>
    <dbReference type="NCBI Taxonomy" id="29459"/>
    <lineage>
        <taxon>Bacteria</taxon>
        <taxon>Pseudomonadati</taxon>
        <taxon>Pseudomonadota</taxon>
        <taxon>Alphaproteobacteria</taxon>
        <taxon>Hyphomicrobiales</taxon>
        <taxon>Brucellaceae</taxon>
        <taxon>Brucella/Ochrobactrum group</taxon>
        <taxon>Brucella</taxon>
    </lineage>
</organism>
<gene>
    <name evidence="2" type="ORF">BI318_05140</name>
</gene>
<comment type="caution">
    <text evidence="2">The sequence shown here is derived from an EMBL/GenBank/DDBJ whole genome shotgun (WGS) entry which is preliminary data.</text>
</comment>
<dbReference type="EMBL" id="NGJQ01000003">
    <property type="protein sequence ID" value="OZV63024.1"/>
    <property type="molecule type" value="Genomic_DNA"/>
</dbReference>
<reference evidence="2 3" key="1">
    <citation type="submission" date="2017-05" db="EMBL/GenBank/DDBJ databases">
        <title>The genome sequence of the facultative intracellular pathogen Brucella melitensis KIV-L.</title>
        <authorList>
            <person name="Pisarenko S."/>
            <person name="Kovalev D."/>
            <person name="Khachaturova A."/>
            <person name="Kulichenko A."/>
        </authorList>
    </citation>
    <scope>NUCLEOTIDE SEQUENCE [LARGE SCALE GENOMIC DNA]</scope>
    <source>
        <strain evidence="2 3">KIV-L</strain>
    </source>
</reference>
<feature type="region of interest" description="Disordered" evidence="1">
    <location>
        <begin position="42"/>
        <end position="65"/>
    </location>
</feature>
<protein>
    <submittedName>
        <fullName evidence="2">Uncharacterized protein</fullName>
    </submittedName>
</protein>